<proteinExistence type="predicted"/>
<dbReference type="AlphaFoldDB" id="A0AAU8A711"/>
<name>A0AAU8A711_9FIRM</name>
<organism evidence="1">
    <name type="scientific">Christensenella massiliensis</name>
    <dbReference type="NCBI Taxonomy" id="1805714"/>
    <lineage>
        <taxon>Bacteria</taxon>
        <taxon>Bacillati</taxon>
        <taxon>Bacillota</taxon>
        <taxon>Clostridia</taxon>
        <taxon>Christensenellales</taxon>
        <taxon>Christensenellaceae</taxon>
        <taxon>Christensenella</taxon>
    </lineage>
</organism>
<evidence type="ECO:0000313" key="1">
    <source>
        <dbReference type="EMBL" id="XCC61479.1"/>
    </source>
</evidence>
<gene>
    <name evidence="1" type="ORF">PUP29_08040</name>
</gene>
<dbReference type="EMBL" id="CP117826">
    <property type="protein sequence ID" value="XCC61479.1"/>
    <property type="molecule type" value="Genomic_DNA"/>
</dbReference>
<dbReference type="RefSeq" id="WP_079546357.1">
    <property type="nucleotide sequence ID" value="NZ_CP117826.1"/>
</dbReference>
<reference evidence="1" key="1">
    <citation type="submission" date="2023-02" db="EMBL/GenBank/DDBJ databases">
        <title>Gut commensal Christensenella minuta modulates host metabolism via a new class of secondary bile acids.</title>
        <authorList>
            <person name="Liu C."/>
        </authorList>
    </citation>
    <scope>NUCLEOTIDE SEQUENCE</scope>
    <source>
        <strain evidence="1">CA70</strain>
    </source>
</reference>
<sequence>MDGNTQKSDRDIRNWFHKEALAQYTPEQLKYAQERFNEYSDDEISHAEVERRGLHFWGDGDGAFDIEIDQDQIDTLLWLRPKSVEQ</sequence>
<accession>A0AAU8A711</accession>
<protein>
    <submittedName>
        <fullName evidence="1">Uncharacterized protein</fullName>
    </submittedName>
</protein>